<dbReference type="Gene3D" id="1.10.150.650">
    <property type="match status" value="1"/>
</dbReference>
<feature type="domain" description="Polymerase/histidinol phosphatase N-terminal" evidence="1">
    <location>
        <begin position="4"/>
        <end position="69"/>
    </location>
</feature>
<dbReference type="GO" id="GO:0035312">
    <property type="term" value="F:5'-3' DNA exonuclease activity"/>
    <property type="evidence" value="ECO:0007669"/>
    <property type="project" value="TreeGrafter"/>
</dbReference>
<organism evidence="2 3">
    <name type="scientific">Candidatus Choladousia intestinavium</name>
    <dbReference type="NCBI Taxonomy" id="2840727"/>
    <lineage>
        <taxon>Bacteria</taxon>
        <taxon>Bacillati</taxon>
        <taxon>Bacillota</taxon>
        <taxon>Clostridia</taxon>
        <taxon>Lachnospirales</taxon>
        <taxon>Lachnospiraceae</taxon>
        <taxon>Lachnospiraceae incertae sedis</taxon>
        <taxon>Candidatus Choladousia</taxon>
    </lineage>
</organism>
<dbReference type="Gene3D" id="3.20.20.140">
    <property type="entry name" value="Metal-dependent hydrolases"/>
    <property type="match status" value="1"/>
</dbReference>
<evidence type="ECO:0000313" key="2">
    <source>
        <dbReference type="EMBL" id="HIR12392.1"/>
    </source>
</evidence>
<comment type="caution">
    <text evidence="2">The sequence shown here is derived from an EMBL/GenBank/DDBJ whole genome shotgun (WGS) entry which is preliminary data.</text>
</comment>
<reference evidence="2" key="2">
    <citation type="journal article" date="2021" name="PeerJ">
        <title>Extensive microbial diversity within the chicken gut microbiome revealed by metagenomics and culture.</title>
        <authorList>
            <person name="Gilroy R."/>
            <person name="Ravi A."/>
            <person name="Getino M."/>
            <person name="Pursley I."/>
            <person name="Horton D.L."/>
            <person name="Alikhan N.F."/>
            <person name="Baker D."/>
            <person name="Gharbi K."/>
            <person name="Hall N."/>
            <person name="Watson M."/>
            <person name="Adriaenssens E.M."/>
            <person name="Foster-Nyarko E."/>
            <person name="Jarju S."/>
            <person name="Secka A."/>
            <person name="Antonio M."/>
            <person name="Oren A."/>
            <person name="Chaudhuri R.R."/>
            <person name="La Ragione R."/>
            <person name="Hildebrand F."/>
            <person name="Pallen M.J."/>
        </authorList>
    </citation>
    <scope>NUCLEOTIDE SEQUENCE</scope>
    <source>
        <strain evidence="2">ChiSjej4B22-8148</strain>
    </source>
</reference>
<dbReference type="PANTHER" id="PTHR42924:SF3">
    <property type="entry name" value="POLYMERASE_HISTIDINOL PHOSPHATASE N-TERMINAL DOMAIN-CONTAINING PROTEIN"/>
    <property type="match status" value="1"/>
</dbReference>
<dbReference type="InterPro" id="IPR016195">
    <property type="entry name" value="Pol/histidinol_Pase-like"/>
</dbReference>
<gene>
    <name evidence="2" type="ORF">IAB31_00520</name>
</gene>
<reference evidence="2" key="1">
    <citation type="submission" date="2020-10" db="EMBL/GenBank/DDBJ databases">
        <authorList>
            <person name="Gilroy R."/>
        </authorList>
    </citation>
    <scope>NUCLEOTIDE SEQUENCE</scope>
    <source>
        <strain evidence="2">ChiSjej4B22-8148</strain>
    </source>
</reference>
<dbReference type="PANTHER" id="PTHR42924">
    <property type="entry name" value="EXONUCLEASE"/>
    <property type="match status" value="1"/>
</dbReference>
<sequence length="300" mass="33825">MDRIDLHTHSTFSDGTMTPEELVVQAAKAGLKAFALTDHDTADGIPRALKAGREQGIEVVPGIEFSTEYQGQDIHIVGLEPDYTASGFHEQVRLYRKNRLDRNRKIICKMQQDGLDISFEKMQARFGDTVWTRAHFARYLTEHGYTPDIDTAFRTKLNYGCPYFVPRVKIHPAQVVALLRQYHGIPVLAHPFQYKFSSLELFTLLRLLKENGLIGMEVYYSTHTPQQESLLLEACQTLSLLPSGGSDFHGKNKPLIHIGSGRGNLSIPYEILTQLRTGRDSRYPLELSAQSNPSHQAGED</sequence>
<protein>
    <submittedName>
        <fullName evidence="2">PHP domain-containing protein</fullName>
    </submittedName>
</protein>
<evidence type="ECO:0000259" key="1">
    <source>
        <dbReference type="SMART" id="SM00481"/>
    </source>
</evidence>
<evidence type="ECO:0000313" key="3">
    <source>
        <dbReference type="Proteomes" id="UP000886757"/>
    </source>
</evidence>
<accession>A0A9D1A9Z3</accession>
<dbReference type="EMBL" id="DVGK01000007">
    <property type="protein sequence ID" value="HIR12392.1"/>
    <property type="molecule type" value="Genomic_DNA"/>
</dbReference>
<dbReference type="InterPro" id="IPR004013">
    <property type="entry name" value="PHP_dom"/>
</dbReference>
<dbReference type="CDD" id="cd07438">
    <property type="entry name" value="PHP_HisPPase_AMP"/>
    <property type="match status" value="1"/>
</dbReference>
<dbReference type="InterPro" id="IPR052018">
    <property type="entry name" value="PHP_domain"/>
</dbReference>
<dbReference type="Pfam" id="PF02811">
    <property type="entry name" value="PHP"/>
    <property type="match status" value="1"/>
</dbReference>
<dbReference type="SMART" id="SM00481">
    <property type="entry name" value="POLIIIAc"/>
    <property type="match status" value="1"/>
</dbReference>
<dbReference type="AlphaFoldDB" id="A0A9D1A9Z3"/>
<dbReference type="InterPro" id="IPR003141">
    <property type="entry name" value="Pol/His_phosphatase_N"/>
</dbReference>
<proteinExistence type="predicted"/>
<dbReference type="GO" id="GO:0004534">
    <property type="term" value="F:5'-3' RNA exonuclease activity"/>
    <property type="evidence" value="ECO:0007669"/>
    <property type="project" value="TreeGrafter"/>
</dbReference>
<dbReference type="Proteomes" id="UP000886757">
    <property type="component" value="Unassembled WGS sequence"/>
</dbReference>
<dbReference type="SUPFAM" id="SSF89550">
    <property type="entry name" value="PHP domain-like"/>
    <property type="match status" value="1"/>
</dbReference>
<name>A0A9D1A9Z3_9FIRM</name>